<reference evidence="1 2" key="1">
    <citation type="submission" date="2011-08" db="EMBL/GenBank/DDBJ databases">
        <title>The Genome Sequence of Clostridium orbiscindens 1_3_50AFAA.</title>
        <authorList>
            <consortium name="The Broad Institute Genome Sequencing Platform"/>
            <person name="Earl A."/>
            <person name="Ward D."/>
            <person name="Feldgarden M."/>
            <person name="Gevers D."/>
            <person name="Daigneault M."/>
            <person name="Strauss J."/>
            <person name="Allen-Vercoe E."/>
            <person name="Young S.K."/>
            <person name="Zeng Q."/>
            <person name="Gargeya S."/>
            <person name="Fitzgerald M."/>
            <person name="Haas B."/>
            <person name="Abouelleil A."/>
            <person name="Alvarado L."/>
            <person name="Arachchi H.M."/>
            <person name="Berlin A."/>
            <person name="Brown A."/>
            <person name="Chapman S.B."/>
            <person name="Chen Z."/>
            <person name="Dunbar C."/>
            <person name="Freedman E."/>
            <person name="Gearin G."/>
            <person name="Gellesch M."/>
            <person name="Goldberg J."/>
            <person name="Griggs A."/>
            <person name="Gujja S."/>
            <person name="Heiman D."/>
            <person name="Howarth C."/>
            <person name="Larson L."/>
            <person name="Lui A."/>
            <person name="MacDonald P.J.P."/>
            <person name="Montmayeur A."/>
            <person name="Murphy C."/>
            <person name="Neiman D."/>
            <person name="Pearson M."/>
            <person name="Priest M."/>
            <person name="Roberts A."/>
            <person name="Saif S."/>
            <person name="Shea T."/>
            <person name="Shenoy N."/>
            <person name="Sisk P."/>
            <person name="Stolte C."/>
            <person name="Sykes S."/>
            <person name="Wortman J."/>
            <person name="Nusbaum C."/>
            <person name="Birren B."/>
        </authorList>
    </citation>
    <scope>NUCLEOTIDE SEQUENCE [LARGE SCALE GENOMIC DNA]</scope>
    <source>
        <strain evidence="1 2">1_3_50AFAA</strain>
    </source>
</reference>
<dbReference type="AlphaFoldDB" id="A0A096BAH2"/>
<proteinExistence type="predicted"/>
<dbReference type="Proteomes" id="UP000029585">
    <property type="component" value="Unassembled WGS sequence"/>
</dbReference>
<gene>
    <name evidence="1" type="ORF">HMPREF9460_01097</name>
</gene>
<evidence type="ECO:0000313" key="2">
    <source>
        <dbReference type="Proteomes" id="UP000029585"/>
    </source>
</evidence>
<evidence type="ECO:0000313" key="1">
    <source>
        <dbReference type="EMBL" id="KGF56403.1"/>
    </source>
</evidence>
<organism evidence="1 2">
    <name type="scientific">Flavonifractor plautii 1_3_50AFAA</name>
    <dbReference type="NCBI Taxonomy" id="742738"/>
    <lineage>
        <taxon>Bacteria</taxon>
        <taxon>Bacillati</taxon>
        <taxon>Bacillota</taxon>
        <taxon>Clostridia</taxon>
        <taxon>Eubacteriales</taxon>
        <taxon>Oscillospiraceae</taxon>
        <taxon>Flavonifractor</taxon>
    </lineage>
</organism>
<dbReference type="PATRIC" id="fig|742738.3.peg.1139"/>
<comment type="caution">
    <text evidence="1">The sequence shown here is derived from an EMBL/GenBank/DDBJ whole genome shotgun (WGS) entry which is preliminary data.</text>
</comment>
<dbReference type="HOGENOM" id="CLU_033224_0_0_9"/>
<sequence length="311" mass="34443">MTTQNRQPVLRCVLSNAAHPEYGQVTIPFPIPVMEYECTLECLAAMELGARLKRDCRVDELESGFPILKRLEGVRANLDEMDYLARRLDSFDKYEAAQFQAMAVRLGTFDMTDFINLTFCCQQATVITNFSDLEDIGKAHILTINGGCLYADEQEQVDGRAEALKLILNEHGTVTPYEVVYDNGMELEQLYKEGGPFPDYLDREFVILLEASAGEGQSTLLILPDSPARLERLLCHTGIRDSPQAHSRVVDSTLPGGVISSIPSEHLSINGLNRLCRAAERIAPEDLKTLVQLLADKDHPSQGPSLGGLSM</sequence>
<keyword evidence="2" id="KW-1185">Reference proteome</keyword>
<dbReference type="RefSeq" id="WP_024723146.1">
    <property type="nucleotide sequence ID" value="NZ_KN174162.1"/>
</dbReference>
<dbReference type="EMBL" id="ADLO01000042">
    <property type="protein sequence ID" value="KGF56403.1"/>
    <property type="molecule type" value="Genomic_DNA"/>
</dbReference>
<name>A0A096BAH2_FLAPL</name>
<dbReference type="eggNOG" id="ENOG502Z9T5">
    <property type="taxonomic scope" value="Bacteria"/>
</dbReference>
<protein>
    <submittedName>
        <fullName evidence="1">Uncharacterized protein</fullName>
    </submittedName>
</protein>
<accession>A0A096BAH2</accession>